<proteinExistence type="predicted"/>
<dbReference type="EMBL" id="CP053697">
    <property type="protein sequence ID" value="QKE61871.2"/>
    <property type="molecule type" value="Genomic_DNA"/>
</dbReference>
<reference evidence="1" key="1">
    <citation type="submission" date="2020-07" db="EMBL/GenBank/DDBJ databases">
        <title>Nitrate ammonifying Pseudomonas campi sp. nov. isolated from German agricultural grassland.</title>
        <authorList>
            <person name="Timsy T."/>
            <person name="Ulrich A."/>
            <person name="Spanner T."/>
            <person name="Foesel B."/>
            <person name="Kolb S."/>
            <person name="Horn M.A."/>
            <person name="Behrendt U."/>
        </authorList>
    </citation>
    <scope>NUCLEOTIDE SEQUENCE</scope>
    <source>
        <strain evidence="1">S1-A32-2</strain>
    </source>
</reference>
<accession>A0ACD0YBF1</accession>
<protein>
    <submittedName>
        <fullName evidence="1">Uncharacterized protein</fullName>
    </submittedName>
</protein>
<evidence type="ECO:0000313" key="2">
    <source>
        <dbReference type="Proteomes" id="UP000501379"/>
    </source>
</evidence>
<dbReference type="Proteomes" id="UP000501379">
    <property type="component" value="Chromosome"/>
</dbReference>
<organism evidence="1 2">
    <name type="scientific">Aquipseudomonas campi</name>
    <dbReference type="NCBI Taxonomy" id="2731681"/>
    <lineage>
        <taxon>Bacteria</taxon>
        <taxon>Pseudomonadati</taxon>
        <taxon>Pseudomonadota</taxon>
        <taxon>Gammaproteobacteria</taxon>
        <taxon>Pseudomonadales</taxon>
        <taxon>Pseudomonadaceae</taxon>
        <taxon>Aquipseudomonas</taxon>
    </lineage>
</organism>
<keyword evidence="2" id="KW-1185">Reference proteome</keyword>
<evidence type="ECO:0000313" key="1">
    <source>
        <dbReference type="EMBL" id="QKE61871.2"/>
    </source>
</evidence>
<gene>
    <name evidence="1" type="ORF">HNE05_00290</name>
</gene>
<name>A0ACD0YBF1_9GAMM</name>
<sequence>MSFLGEDIPPGAVGQQWEEAAKAIFVLRQHQNSRAITSHRTFMSAVRFVARCANGRALSAVTPEVLDAACELIKESTDSEAQQYKLCCMVAEFARQWCARYGLCHVDLSGYRFCNVERPDNYGGPSNFRLDSLAALETESSRVLSERSLALLGELYQKLPKDHVYRIYILLLIVLFCVGRRFSEVAYLPRRCIVRRADGNYLRYIQTKDAGVHESRDFLLVPIPSLTCNLLRDIIAEIKWSSRSNYAVAKEMLKRHGPDLRFLEGVAATKPLLQKDLLRIGLPGQCLSSTGWFAKNDRIKLCASKRGGRPHNYVLKQDVVEYCQRHYHSWLLAPLFVVDGRGYGLTDLLFLRQYGVSSGFYAHWIVQPISHSMLTTTLRYLDEITTEFCSSCFDQDFTSHDFRHTLNDALDRGGLSDLMQTEYFGRKYAADTKVYQHSSPQYRALQLRKKIKLGEVGGAIPDRAMNLPVDKREIYLNSEVRAVHDLGLGICLHVWSHGPCPRHLECASGCGKFSWLRGLEGESQAEQVAEAKRQICSNLLVLCNAFDDRVGEVGGVEPWVSHLFTKIKNLKQLLHETDEREADFDQYGSYWESIVPGAHKLDRIKIDKAYKYYLTHHGRYLSLVEVVHG</sequence>